<gene>
    <name evidence="2" type="ORF">DHEL01_v202326</name>
</gene>
<feature type="region of interest" description="Disordered" evidence="1">
    <location>
        <begin position="1"/>
        <end position="61"/>
    </location>
</feature>
<proteinExistence type="predicted"/>
<accession>A0A2P5I9W9</accession>
<feature type="compositionally biased region" description="Low complexity" evidence="1">
    <location>
        <begin position="19"/>
        <end position="30"/>
    </location>
</feature>
<feature type="non-terminal residue" evidence="2">
    <location>
        <position position="111"/>
    </location>
</feature>
<feature type="compositionally biased region" description="Low complexity" evidence="1">
    <location>
        <begin position="37"/>
        <end position="52"/>
    </location>
</feature>
<dbReference type="EMBL" id="MAVT02000125">
    <property type="protein sequence ID" value="POS79291.1"/>
    <property type="molecule type" value="Genomic_DNA"/>
</dbReference>
<keyword evidence="3" id="KW-1185">Reference proteome</keyword>
<comment type="caution">
    <text evidence="2">The sequence shown here is derived from an EMBL/GenBank/DDBJ whole genome shotgun (WGS) entry which is preliminary data.</text>
</comment>
<evidence type="ECO:0000256" key="1">
    <source>
        <dbReference type="SAM" id="MobiDB-lite"/>
    </source>
</evidence>
<dbReference type="Proteomes" id="UP000094444">
    <property type="component" value="Unassembled WGS sequence"/>
</dbReference>
<organism evidence="2 3">
    <name type="scientific">Diaporthe helianthi</name>
    <dbReference type="NCBI Taxonomy" id="158607"/>
    <lineage>
        <taxon>Eukaryota</taxon>
        <taxon>Fungi</taxon>
        <taxon>Dikarya</taxon>
        <taxon>Ascomycota</taxon>
        <taxon>Pezizomycotina</taxon>
        <taxon>Sordariomycetes</taxon>
        <taxon>Sordariomycetidae</taxon>
        <taxon>Diaporthales</taxon>
        <taxon>Diaporthaceae</taxon>
        <taxon>Diaporthe</taxon>
    </lineage>
</organism>
<sequence>MNRPARRRSSYKNIEDTQSQESQQPQPHSQADATPSSTATNSNTKTKGNGNAMDGAHRKIELQSPEDLTFLINNVRRAAEEHINAAFPPVDNAQDDRADELRVRIEKLVTD</sequence>
<evidence type="ECO:0000313" key="3">
    <source>
        <dbReference type="Proteomes" id="UP000094444"/>
    </source>
</evidence>
<dbReference type="InParanoid" id="A0A2P5I9W9"/>
<reference evidence="2" key="1">
    <citation type="submission" date="2017-09" db="EMBL/GenBank/DDBJ databases">
        <title>Polyketide synthases of a Diaporthe helianthi virulent isolate.</title>
        <authorList>
            <person name="Baroncelli R."/>
        </authorList>
    </citation>
    <scope>NUCLEOTIDE SEQUENCE [LARGE SCALE GENOMIC DNA]</scope>
    <source>
        <strain evidence="2">7/96</strain>
    </source>
</reference>
<dbReference type="AlphaFoldDB" id="A0A2P5I9W9"/>
<name>A0A2P5I9W9_DIAHE</name>
<feature type="compositionally biased region" description="Basic residues" evidence="1">
    <location>
        <begin position="1"/>
        <end position="10"/>
    </location>
</feature>
<dbReference type="OrthoDB" id="2135762at2759"/>
<evidence type="ECO:0000313" key="2">
    <source>
        <dbReference type="EMBL" id="POS79291.1"/>
    </source>
</evidence>
<dbReference type="STRING" id="158607.A0A2P5I9W9"/>
<protein>
    <submittedName>
        <fullName evidence="2">Uncharacterized protein</fullName>
    </submittedName>
</protein>